<evidence type="ECO:0000313" key="2">
    <source>
        <dbReference type="Proteomes" id="UP001218629"/>
    </source>
</evidence>
<reference evidence="1 2" key="1">
    <citation type="submission" date="2022-03" db="EMBL/GenBank/DDBJ databases">
        <title>Streptomyces yunnanensis P86,complete genome.</title>
        <authorList>
            <person name="Chen S."/>
            <person name="Zhang Q."/>
        </authorList>
    </citation>
    <scope>NUCLEOTIDE SEQUENCE [LARGE SCALE GENOMIC DNA]</scope>
    <source>
        <strain evidence="1 2">P86</strain>
    </source>
</reference>
<organism evidence="1 2">
    <name type="scientific">Streptomyces yunnanensis</name>
    <dbReference type="NCBI Taxonomy" id="156453"/>
    <lineage>
        <taxon>Bacteria</taxon>
        <taxon>Bacillati</taxon>
        <taxon>Actinomycetota</taxon>
        <taxon>Actinomycetes</taxon>
        <taxon>Kitasatosporales</taxon>
        <taxon>Streptomycetaceae</taxon>
        <taxon>Streptomyces</taxon>
    </lineage>
</organism>
<evidence type="ECO:0000313" key="1">
    <source>
        <dbReference type="EMBL" id="WEB45459.1"/>
    </source>
</evidence>
<accession>A0ABY8AK98</accession>
<name>A0ABY8AK98_9ACTN</name>
<gene>
    <name evidence="1" type="ORF">MOV08_43385</name>
</gene>
<keyword evidence="2" id="KW-1185">Reference proteome</keyword>
<dbReference type="Proteomes" id="UP001218629">
    <property type="component" value="Chromosome"/>
</dbReference>
<protein>
    <submittedName>
        <fullName evidence="1">Uncharacterized protein</fullName>
    </submittedName>
</protein>
<sequence length="252" mass="26810">MAGWLRTIPGLAASTIVTTLAAAAATAVFTGAVHLWPASSKVSLSAETDPMRLDAEGDLIQLVPAARFDGTEPREGCAGFWNWARARDSVDEGRTTMQLTVTNSGSNTALITGIRAEVVSRRPASHVVVTECTTQGEAKVHSVNIDLDKPQPRGFYDKAGKSVPPDFTVPAGDLETFLVTARITHGAAQWKLAVDLVEDGQKRTVVIQDGGKLFTTMTRPTDATVWELNPHSGRWFRPDGSGAATVQPSGTS</sequence>
<dbReference type="EMBL" id="CP095749">
    <property type="protein sequence ID" value="WEB45459.1"/>
    <property type="molecule type" value="Genomic_DNA"/>
</dbReference>
<dbReference type="RefSeq" id="WP_275311629.1">
    <property type="nucleotide sequence ID" value="NZ_CP095749.1"/>
</dbReference>
<proteinExistence type="predicted"/>